<evidence type="ECO:0000256" key="2">
    <source>
        <dbReference type="ARBA" id="ARBA00022448"/>
    </source>
</evidence>
<protein>
    <submittedName>
        <fullName evidence="5">ABC transporter substrate-binding protein</fullName>
    </submittedName>
</protein>
<dbReference type="Gene3D" id="3.40.190.10">
    <property type="entry name" value="Periplasmic binding protein-like II"/>
    <property type="match status" value="1"/>
</dbReference>
<proteinExistence type="inferred from homology"/>
<dbReference type="RefSeq" id="WP_377328611.1">
    <property type="nucleotide sequence ID" value="NZ_JBHUMZ010000019.1"/>
</dbReference>
<reference evidence="6" key="1">
    <citation type="journal article" date="2019" name="Int. J. Syst. Evol. Microbiol.">
        <title>The Global Catalogue of Microorganisms (GCM) 10K type strain sequencing project: providing services to taxonomists for standard genome sequencing and annotation.</title>
        <authorList>
            <consortium name="The Broad Institute Genomics Platform"/>
            <consortium name="The Broad Institute Genome Sequencing Center for Infectious Disease"/>
            <person name="Wu L."/>
            <person name="Ma J."/>
        </authorList>
    </citation>
    <scope>NUCLEOTIDE SEQUENCE [LARGE SCALE GENOMIC DNA]</scope>
    <source>
        <strain evidence="6">TISTR 1571</strain>
    </source>
</reference>
<dbReference type="SUPFAM" id="SSF53850">
    <property type="entry name" value="Periplasmic binding protein-like II"/>
    <property type="match status" value="1"/>
</dbReference>
<evidence type="ECO:0000256" key="1">
    <source>
        <dbReference type="ARBA" id="ARBA00005695"/>
    </source>
</evidence>
<dbReference type="InterPro" id="IPR039424">
    <property type="entry name" value="SBP_5"/>
</dbReference>
<evidence type="ECO:0000259" key="4">
    <source>
        <dbReference type="Pfam" id="PF00496"/>
    </source>
</evidence>
<dbReference type="EMBL" id="JBHUMZ010000019">
    <property type="protein sequence ID" value="MFD2638846.1"/>
    <property type="molecule type" value="Genomic_DNA"/>
</dbReference>
<dbReference type="Gene3D" id="3.10.105.10">
    <property type="entry name" value="Dipeptide-binding Protein, Domain 3"/>
    <property type="match status" value="1"/>
</dbReference>
<evidence type="ECO:0000313" key="6">
    <source>
        <dbReference type="Proteomes" id="UP001597452"/>
    </source>
</evidence>
<evidence type="ECO:0000313" key="5">
    <source>
        <dbReference type="EMBL" id="MFD2638846.1"/>
    </source>
</evidence>
<feature type="domain" description="Solute-binding protein family 5" evidence="4">
    <location>
        <begin position="17"/>
        <end position="233"/>
    </location>
</feature>
<evidence type="ECO:0000256" key="3">
    <source>
        <dbReference type="ARBA" id="ARBA00022729"/>
    </source>
</evidence>
<dbReference type="PANTHER" id="PTHR30290">
    <property type="entry name" value="PERIPLASMIC BINDING COMPONENT OF ABC TRANSPORTER"/>
    <property type="match status" value="1"/>
</dbReference>
<keyword evidence="3" id="KW-0732">Signal</keyword>
<comment type="similarity">
    <text evidence="1">Belongs to the bacterial solute-binding protein 5 family.</text>
</comment>
<keyword evidence="2" id="KW-0813">Transport</keyword>
<dbReference type="PANTHER" id="PTHR30290:SF9">
    <property type="entry name" value="OLIGOPEPTIDE-BINDING PROTEIN APPA"/>
    <property type="match status" value="1"/>
</dbReference>
<name>A0ABW5QAN7_9BACI</name>
<gene>
    <name evidence="5" type="ORF">ACFSW4_08225</name>
</gene>
<dbReference type="Proteomes" id="UP001597452">
    <property type="component" value="Unassembled WGS sequence"/>
</dbReference>
<dbReference type="InterPro" id="IPR000914">
    <property type="entry name" value="SBP_5_dom"/>
</dbReference>
<sequence>MDQLTWLTTKEDRTPIVSLLSNSHYWNKDRKPLLKEVLFRNDLTQDQALHLCMHTEGEVDLVTEVSPNKASDIQRSKYAKLVKDKGRKLITGIFNRYHSIHHDHHFRLAINYAINREKLIKEGLNGYGRKIPALTPPWAVDFPEGLMPYEQNPSLALKHLRQSNWEESNTYKIAVFEDLHDIGNLVARQLHIILGINVKLEVIANEERLKWRHILAEKKLDPYFDLFIVDLNTLFLEGTPAFYHREVFGADGAYRIGPEIPEFNNLYNLFERETNSQKFIEYAKAIDRYIYNEALGLFLVSPDQLYAVNHHVNFVPYRTSLEFAETSVGINHWSLRYK</sequence>
<comment type="caution">
    <text evidence="5">The sequence shown here is derived from an EMBL/GenBank/DDBJ whole genome shotgun (WGS) entry which is preliminary data.</text>
</comment>
<keyword evidence="6" id="KW-1185">Reference proteome</keyword>
<accession>A0ABW5QAN7</accession>
<dbReference type="Pfam" id="PF00496">
    <property type="entry name" value="SBP_bac_5"/>
    <property type="match status" value="1"/>
</dbReference>
<organism evidence="5 6">
    <name type="scientific">Piscibacillus salipiscarius</name>
    <dbReference type="NCBI Taxonomy" id="299480"/>
    <lineage>
        <taxon>Bacteria</taxon>
        <taxon>Bacillati</taxon>
        <taxon>Bacillota</taxon>
        <taxon>Bacilli</taxon>
        <taxon>Bacillales</taxon>
        <taxon>Bacillaceae</taxon>
        <taxon>Piscibacillus</taxon>
    </lineage>
</organism>